<comment type="subcellular location">
    <subcellularLocation>
        <location evidence="3">Cytoplasm</location>
        <location evidence="3">Cytoskeleton</location>
        <location evidence="3">Cilium axoneme</location>
    </subcellularLocation>
</comment>
<keyword evidence="3" id="KW-0282">Flagellum</keyword>
<dbReference type="PANTHER" id="PTHR19960">
    <property type="entry name" value="TEKTIN"/>
    <property type="match status" value="1"/>
</dbReference>
<name>A0A8T2IC86_9PIPI</name>
<dbReference type="GO" id="GO:0005930">
    <property type="term" value="C:axoneme"/>
    <property type="evidence" value="ECO:0007669"/>
    <property type="project" value="UniProtKB-SubCell"/>
</dbReference>
<comment type="caution">
    <text evidence="4">The sequence shown here is derived from an EMBL/GenBank/DDBJ whole genome shotgun (WGS) entry which is preliminary data.</text>
</comment>
<feature type="non-terminal residue" evidence="4">
    <location>
        <position position="144"/>
    </location>
</feature>
<dbReference type="Pfam" id="PF03148">
    <property type="entry name" value="Tektin"/>
    <property type="match status" value="1"/>
</dbReference>
<evidence type="ECO:0000256" key="1">
    <source>
        <dbReference type="ARBA" id="ARBA00007209"/>
    </source>
</evidence>
<keyword evidence="5" id="KW-1185">Reference proteome</keyword>
<keyword evidence="2" id="KW-0963">Cytoplasm</keyword>
<evidence type="ECO:0000256" key="3">
    <source>
        <dbReference type="RuleBase" id="RU367040"/>
    </source>
</evidence>
<protein>
    <recommendedName>
        <fullName evidence="3">Tektin</fullName>
    </recommendedName>
</protein>
<dbReference type="GO" id="GO:0015630">
    <property type="term" value="C:microtubule cytoskeleton"/>
    <property type="evidence" value="ECO:0007669"/>
    <property type="project" value="UniProtKB-UniRule"/>
</dbReference>
<dbReference type="InterPro" id="IPR048256">
    <property type="entry name" value="Tektin-like"/>
</dbReference>
<gene>
    <name evidence="4" type="ORF">GDO86_018298</name>
</gene>
<sequence>SNRAAQHELERDINDKQAAFRIDEKCQNLRNSSDGIGYYRGVERLDTTVSIPETWAKFSDDNILRSQSERAASAKLREDAENLLSSTSNDMWGQFNAVNVNFTNRISETADSKNKLQSHLAKVPIGFHRVLQFVTNYTSRSLGN</sequence>
<keyword evidence="3" id="KW-0966">Cell projection</keyword>
<keyword evidence="3" id="KW-0969">Cilium</keyword>
<dbReference type="PANTHER" id="PTHR19960:SF11">
    <property type="entry name" value="TEKTIN"/>
    <property type="match status" value="1"/>
</dbReference>
<organism evidence="4 5">
    <name type="scientific">Hymenochirus boettgeri</name>
    <name type="common">Congo dwarf clawed frog</name>
    <dbReference type="NCBI Taxonomy" id="247094"/>
    <lineage>
        <taxon>Eukaryota</taxon>
        <taxon>Metazoa</taxon>
        <taxon>Chordata</taxon>
        <taxon>Craniata</taxon>
        <taxon>Vertebrata</taxon>
        <taxon>Euteleostomi</taxon>
        <taxon>Amphibia</taxon>
        <taxon>Batrachia</taxon>
        <taxon>Anura</taxon>
        <taxon>Pipoidea</taxon>
        <taxon>Pipidae</taxon>
        <taxon>Pipinae</taxon>
        <taxon>Hymenochirus</taxon>
    </lineage>
</organism>
<dbReference type="EMBL" id="JAACNH010001365">
    <property type="protein sequence ID" value="KAG8430179.1"/>
    <property type="molecule type" value="Genomic_DNA"/>
</dbReference>
<dbReference type="AlphaFoldDB" id="A0A8T2IC86"/>
<reference evidence="4" key="1">
    <citation type="thesis" date="2020" institute="ProQuest LLC" country="789 East Eisenhower Parkway, Ann Arbor, MI, USA">
        <title>Comparative Genomics and Chromosome Evolution.</title>
        <authorList>
            <person name="Mudd A.B."/>
        </authorList>
    </citation>
    <scope>NUCLEOTIDE SEQUENCE</scope>
    <source>
        <strain evidence="4">Female2</strain>
        <tissue evidence="4">Blood</tissue>
    </source>
</reference>
<dbReference type="GO" id="GO:0060271">
    <property type="term" value="P:cilium assembly"/>
    <property type="evidence" value="ECO:0007669"/>
    <property type="project" value="UniProtKB-UniRule"/>
</dbReference>
<evidence type="ECO:0000256" key="2">
    <source>
        <dbReference type="ARBA" id="ARBA00022490"/>
    </source>
</evidence>
<comment type="similarity">
    <text evidence="1 3">Belongs to the tektin family.</text>
</comment>
<dbReference type="InterPro" id="IPR000435">
    <property type="entry name" value="Tektins"/>
</dbReference>
<proteinExistence type="inferred from homology"/>
<dbReference type="GO" id="GO:0005634">
    <property type="term" value="C:nucleus"/>
    <property type="evidence" value="ECO:0007669"/>
    <property type="project" value="TreeGrafter"/>
</dbReference>
<accession>A0A8T2IC86</accession>
<dbReference type="OrthoDB" id="9886517at2759"/>
<dbReference type="GO" id="GO:0036126">
    <property type="term" value="C:sperm flagellum"/>
    <property type="evidence" value="ECO:0007669"/>
    <property type="project" value="TreeGrafter"/>
</dbReference>
<dbReference type="GO" id="GO:0060294">
    <property type="term" value="P:cilium movement involved in cell motility"/>
    <property type="evidence" value="ECO:0007669"/>
    <property type="project" value="UniProtKB-UniRule"/>
</dbReference>
<evidence type="ECO:0000313" key="5">
    <source>
        <dbReference type="Proteomes" id="UP000812440"/>
    </source>
</evidence>
<evidence type="ECO:0000313" key="4">
    <source>
        <dbReference type="EMBL" id="KAG8430179.1"/>
    </source>
</evidence>
<dbReference type="Proteomes" id="UP000812440">
    <property type="component" value="Unassembled WGS sequence"/>
</dbReference>